<name>A0A2T4JYP9_9RHOB</name>
<dbReference type="AlphaFoldDB" id="A0A2T4JYP9"/>
<reference evidence="3 4" key="1">
    <citation type="submission" date="2018-03" db="EMBL/GenBank/DDBJ databases">
        <title>Cereibacter changlensis.</title>
        <authorList>
            <person name="Meyer T.E."/>
            <person name="Miller S."/>
            <person name="Lodha T."/>
            <person name="Gandham S."/>
            <person name="Chintalapati S."/>
            <person name="Chintalapati V.R."/>
        </authorList>
    </citation>
    <scope>NUCLEOTIDE SEQUENCE [LARGE SCALE GENOMIC DNA]</scope>
    <source>
        <strain evidence="3 4">JA139</strain>
    </source>
</reference>
<dbReference type="Gene3D" id="2.30.30.90">
    <property type="match status" value="1"/>
</dbReference>
<evidence type="ECO:0000313" key="4">
    <source>
        <dbReference type="Proteomes" id="UP000241010"/>
    </source>
</evidence>
<organism evidence="3 4">
    <name type="scientific">Cereibacter changlensis JA139</name>
    <dbReference type="NCBI Taxonomy" id="1188249"/>
    <lineage>
        <taxon>Bacteria</taxon>
        <taxon>Pseudomonadati</taxon>
        <taxon>Pseudomonadota</taxon>
        <taxon>Alphaproteobacteria</taxon>
        <taxon>Rhodobacterales</taxon>
        <taxon>Paracoccaceae</taxon>
        <taxon>Cereibacter</taxon>
    </lineage>
</organism>
<proteinExistence type="predicted"/>
<gene>
    <name evidence="3" type="ORF">C5F48_04295</name>
</gene>
<dbReference type="OrthoDB" id="9811076at2"/>
<dbReference type="EMBL" id="PZKG01000011">
    <property type="protein sequence ID" value="PTE23028.1"/>
    <property type="molecule type" value="Genomic_DNA"/>
</dbReference>
<dbReference type="PANTHER" id="PTHR42954">
    <property type="entry name" value="FE(2+) TRANSPORT PROTEIN A"/>
    <property type="match status" value="1"/>
</dbReference>
<dbReference type="Proteomes" id="UP000241010">
    <property type="component" value="Unassembled WGS sequence"/>
</dbReference>
<sequence length="82" mass="8521">MPLSLKDMAVGASARVSGFRAGAPAYRQKLLSMGLTPGTALTLLRVAPLGDPVVIAVRGYQLSLRKAEAEALEIDMAEGLPA</sequence>
<dbReference type="GO" id="GO:0046914">
    <property type="term" value="F:transition metal ion binding"/>
    <property type="evidence" value="ECO:0007669"/>
    <property type="project" value="InterPro"/>
</dbReference>
<evidence type="ECO:0000313" key="3">
    <source>
        <dbReference type="EMBL" id="PTE23028.1"/>
    </source>
</evidence>
<dbReference type="SMART" id="SM00899">
    <property type="entry name" value="FeoA"/>
    <property type="match status" value="1"/>
</dbReference>
<dbReference type="SUPFAM" id="SSF50037">
    <property type="entry name" value="C-terminal domain of transcriptional repressors"/>
    <property type="match status" value="1"/>
</dbReference>
<dbReference type="InterPro" id="IPR007167">
    <property type="entry name" value="Fe-transptr_FeoA-like"/>
</dbReference>
<dbReference type="InterPro" id="IPR008988">
    <property type="entry name" value="Transcriptional_repressor_C"/>
</dbReference>
<dbReference type="PANTHER" id="PTHR42954:SF2">
    <property type="entry name" value="FE(2+) TRANSPORT PROTEIN A"/>
    <property type="match status" value="1"/>
</dbReference>
<dbReference type="Pfam" id="PF04023">
    <property type="entry name" value="FeoA"/>
    <property type="match status" value="1"/>
</dbReference>
<feature type="domain" description="Ferrous iron transporter FeoA-like" evidence="2">
    <location>
        <begin position="3"/>
        <end position="76"/>
    </location>
</feature>
<evidence type="ECO:0000259" key="2">
    <source>
        <dbReference type="SMART" id="SM00899"/>
    </source>
</evidence>
<keyword evidence="1" id="KW-0408">Iron</keyword>
<comment type="caution">
    <text evidence="3">The sequence shown here is derived from an EMBL/GenBank/DDBJ whole genome shotgun (WGS) entry which is preliminary data.</text>
</comment>
<dbReference type="RefSeq" id="WP_107662672.1">
    <property type="nucleotide sequence ID" value="NZ_PZKG01000011.1"/>
</dbReference>
<accession>A0A2T4JYP9</accession>
<evidence type="ECO:0000256" key="1">
    <source>
        <dbReference type="ARBA" id="ARBA00023004"/>
    </source>
</evidence>
<dbReference type="InterPro" id="IPR038157">
    <property type="entry name" value="FeoA_core_dom"/>
</dbReference>
<keyword evidence="4" id="KW-1185">Reference proteome</keyword>
<dbReference type="InterPro" id="IPR052713">
    <property type="entry name" value="FeoA"/>
</dbReference>
<protein>
    <submittedName>
        <fullName evidence="3">Ferrous iron transport protein A</fullName>
    </submittedName>
</protein>